<accession>X0SIH9</accession>
<feature type="domain" description="DnaA N-terminal" evidence="2">
    <location>
        <begin position="265"/>
        <end position="328"/>
    </location>
</feature>
<evidence type="ECO:0000259" key="2">
    <source>
        <dbReference type="Pfam" id="PF11638"/>
    </source>
</evidence>
<dbReference type="EMBL" id="BARS01005932">
    <property type="protein sequence ID" value="GAF80863.1"/>
    <property type="molecule type" value="Genomic_DNA"/>
</dbReference>
<feature type="non-terminal residue" evidence="3">
    <location>
        <position position="1"/>
    </location>
</feature>
<name>X0SIH9_9ZZZZ</name>
<dbReference type="InterPro" id="IPR024633">
    <property type="entry name" value="DnaA_N_dom"/>
</dbReference>
<organism evidence="3">
    <name type="scientific">marine sediment metagenome</name>
    <dbReference type="NCBI Taxonomy" id="412755"/>
    <lineage>
        <taxon>unclassified sequences</taxon>
        <taxon>metagenomes</taxon>
        <taxon>ecological metagenomes</taxon>
    </lineage>
</organism>
<sequence>RPEFALRNFRTIYLESVGDQRLSWKAKGLHIYLMTRPPGWKIRHKDLENRAQDGKSSLQTAVNELRECGYLKIERLQDGAGKLVGSQWIVTESPISLPLENQPYPLFPDAATSGEPVSGKSVSGESGSVVSIDSTKQNPDEEDEHLPSDKPRETIQKEDLTRLTEHFAEKRGVRPRGKAWLPIQQGMRAMVIEEGYTVGQVVGCMDRLAVLGWDWTIATLRRWIADYVAGAMPSDNGDRARGPGGVQRAGGHDPAIYAFDDAAGQVWAVVLETMKAEISYSSFETWFEQDGAVPFELSDGCLKIAVSNPFTKGGIERRYRERIEEIATKQRGEPTTLVIEIGQGGG</sequence>
<gene>
    <name evidence="3" type="ORF">S01H1_11629</name>
</gene>
<protein>
    <recommendedName>
        <fullName evidence="2">DnaA N-terminal domain-containing protein</fullName>
    </recommendedName>
</protein>
<feature type="compositionally biased region" description="Basic and acidic residues" evidence="1">
    <location>
        <begin position="145"/>
        <end position="158"/>
    </location>
</feature>
<reference evidence="3" key="1">
    <citation type="journal article" date="2014" name="Front. Microbiol.">
        <title>High frequency of phylogenetically diverse reductive dehalogenase-homologous genes in deep subseafloor sedimentary metagenomes.</title>
        <authorList>
            <person name="Kawai M."/>
            <person name="Futagami T."/>
            <person name="Toyoda A."/>
            <person name="Takaki Y."/>
            <person name="Nishi S."/>
            <person name="Hori S."/>
            <person name="Arai W."/>
            <person name="Tsubouchi T."/>
            <person name="Morono Y."/>
            <person name="Uchiyama I."/>
            <person name="Ito T."/>
            <person name="Fujiyama A."/>
            <person name="Inagaki F."/>
            <person name="Takami H."/>
        </authorList>
    </citation>
    <scope>NUCLEOTIDE SEQUENCE</scope>
    <source>
        <strain evidence="3">Expedition CK06-06</strain>
    </source>
</reference>
<evidence type="ECO:0000256" key="1">
    <source>
        <dbReference type="SAM" id="MobiDB-lite"/>
    </source>
</evidence>
<feature type="compositionally biased region" description="Low complexity" evidence="1">
    <location>
        <begin position="113"/>
        <end position="131"/>
    </location>
</feature>
<proteinExistence type="predicted"/>
<dbReference type="AlphaFoldDB" id="X0SIH9"/>
<dbReference type="InterPro" id="IPR038454">
    <property type="entry name" value="DnaA_N_sf"/>
</dbReference>
<evidence type="ECO:0000313" key="3">
    <source>
        <dbReference type="EMBL" id="GAF80863.1"/>
    </source>
</evidence>
<dbReference type="Pfam" id="PF11638">
    <property type="entry name" value="DnaA_N"/>
    <property type="match status" value="1"/>
</dbReference>
<comment type="caution">
    <text evidence="3">The sequence shown here is derived from an EMBL/GenBank/DDBJ whole genome shotgun (WGS) entry which is preliminary data.</text>
</comment>
<dbReference type="Gene3D" id="3.30.300.180">
    <property type="match status" value="1"/>
</dbReference>
<feature type="region of interest" description="Disordered" evidence="1">
    <location>
        <begin position="107"/>
        <end position="158"/>
    </location>
</feature>